<keyword evidence="1" id="KW-1185">Reference proteome</keyword>
<evidence type="ECO:0000313" key="2">
    <source>
        <dbReference type="RefSeq" id="XP_025423039.1"/>
    </source>
</evidence>
<dbReference type="AlphaFoldDB" id="A0A8B8GIH5"/>
<accession>A0A8B8GIH5</accession>
<sequence length="357" mass="41692">MNIFKTPLSENYSSSCIRDKIELERKIKTYINHIKVAEWHYHFNRIFISPGNSFNEKYIIKFLSSMLAKPNGISGTHVPSTASSYNNHLIPKKVMGFQSPTTLNNIKVVKDGELVVNEDYVYNILDRLSPIEFSKLLDIEPTKRLDTLKNQYRMFNDILDNKSMDDLDKLNNEILTEIPYEIYIEATEHNNIPIYINLKEIVSSVIIWTGLTYGYEQDLLRFAFNSACQNTDVFPIPNSQNYIPVIHIQNLARIIHKVIHENKELLKYNNCIFAVESPTNTLNQIITIEEIQSLRQKMQYTESEIDLLENVDNNYEKEDPVLTECITELEQKLKKLYLSMDFNDGILEDKYLIPYVK</sequence>
<protein>
    <submittedName>
        <fullName evidence="2">Uncharacterized protein LOC112692551</fullName>
    </submittedName>
</protein>
<evidence type="ECO:0000313" key="1">
    <source>
        <dbReference type="Proteomes" id="UP000694846"/>
    </source>
</evidence>
<proteinExistence type="predicted"/>
<organism evidence="1 2">
    <name type="scientific">Sipha flava</name>
    <name type="common">yellow sugarcane aphid</name>
    <dbReference type="NCBI Taxonomy" id="143950"/>
    <lineage>
        <taxon>Eukaryota</taxon>
        <taxon>Metazoa</taxon>
        <taxon>Ecdysozoa</taxon>
        <taxon>Arthropoda</taxon>
        <taxon>Hexapoda</taxon>
        <taxon>Insecta</taxon>
        <taxon>Pterygota</taxon>
        <taxon>Neoptera</taxon>
        <taxon>Paraneoptera</taxon>
        <taxon>Hemiptera</taxon>
        <taxon>Sternorrhyncha</taxon>
        <taxon>Aphidomorpha</taxon>
        <taxon>Aphidoidea</taxon>
        <taxon>Aphididae</taxon>
        <taxon>Sipha</taxon>
    </lineage>
</organism>
<dbReference type="Proteomes" id="UP000694846">
    <property type="component" value="Unplaced"/>
</dbReference>
<dbReference type="GeneID" id="112692551"/>
<reference evidence="2" key="1">
    <citation type="submission" date="2025-08" db="UniProtKB">
        <authorList>
            <consortium name="RefSeq"/>
        </authorList>
    </citation>
    <scope>IDENTIFICATION</scope>
    <source>
        <tissue evidence="2">Whole body</tissue>
    </source>
</reference>
<dbReference type="OrthoDB" id="6621264at2759"/>
<dbReference type="RefSeq" id="XP_025423039.1">
    <property type="nucleotide sequence ID" value="XM_025567254.1"/>
</dbReference>
<gene>
    <name evidence="2" type="primary">LOC112692551</name>
</gene>
<name>A0A8B8GIH5_9HEMI</name>